<feature type="transmembrane region" description="Helical" evidence="1">
    <location>
        <begin position="36"/>
        <end position="53"/>
    </location>
</feature>
<accession>A0A239X575</accession>
<gene>
    <name evidence="2" type="ORF">SAMEA4412677_00876</name>
</gene>
<keyword evidence="1" id="KW-0812">Transmembrane</keyword>
<sequence>MKEFKILWIFYRKLIIPTFLFSVMLAFALGVFNPSAFGFSFLFILPLMQYFIYEVRFPDEYVFYANFGFSRKFLWIFTVGFAFFIKTLSGFL</sequence>
<keyword evidence="3" id="KW-1185">Reference proteome</keyword>
<proteinExistence type="predicted"/>
<evidence type="ECO:0000313" key="2">
    <source>
        <dbReference type="EMBL" id="SNV41134.1"/>
    </source>
</evidence>
<evidence type="ECO:0000313" key="3">
    <source>
        <dbReference type="Proteomes" id="UP000215196"/>
    </source>
</evidence>
<protein>
    <submittedName>
        <fullName evidence="2">Uncharacterized protein</fullName>
    </submittedName>
</protein>
<feature type="transmembrane region" description="Helical" evidence="1">
    <location>
        <begin position="73"/>
        <end position="91"/>
    </location>
</feature>
<evidence type="ECO:0000256" key="1">
    <source>
        <dbReference type="SAM" id="Phobius"/>
    </source>
</evidence>
<keyword evidence="1" id="KW-0472">Membrane</keyword>
<reference evidence="2 3" key="1">
    <citation type="submission" date="2017-06" db="EMBL/GenBank/DDBJ databases">
        <authorList>
            <consortium name="Pathogen Informatics"/>
        </authorList>
    </citation>
    <scope>NUCLEOTIDE SEQUENCE [LARGE SCALE GENOMIC DNA]</scope>
    <source>
        <strain evidence="2 3">NCTC13490</strain>
    </source>
</reference>
<keyword evidence="1" id="KW-1133">Transmembrane helix</keyword>
<name>A0A239X575_9FLAO</name>
<dbReference type="Proteomes" id="UP000215196">
    <property type="component" value="Chromosome 1"/>
</dbReference>
<dbReference type="KEGG" id="ctak:4412677_00876"/>
<organism evidence="2 3">
    <name type="scientific">Chryseobacterium taklimakanense</name>
    <dbReference type="NCBI Taxonomy" id="536441"/>
    <lineage>
        <taxon>Bacteria</taxon>
        <taxon>Pseudomonadati</taxon>
        <taxon>Bacteroidota</taxon>
        <taxon>Flavobacteriia</taxon>
        <taxon>Flavobacteriales</taxon>
        <taxon>Weeksellaceae</taxon>
        <taxon>Chryseobacterium group</taxon>
        <taxon>Chryseobacterium</taxon>
    </lineage>
</organism>
<dbReference type="AlphaFoldDB" id="A0A239X575"/>
<dbReference type="EMBL" id="LT906465">
    <property type="protein sequence ID" value="SNV41134.1"/>
    <property type="molecule type" value="Genomic_DNA"/>
</dbReference>
<feature type="transmembrane region" description="Helical" evidence="1">
    <location>
        <begin position="6"/>
        <end position="29"/>
    </location>
</feature>